<dbReference type="GO" id="GO:0016853">
    <property type="term" value="F:isomerase activity"/>
    <property type="evidence" value="ECO:0007669"/>
    <property type="project" value="UniProtKB-KW"/>
</dbReference>
<evidence type="ECO:0000313" key="4">
    <source>
        <dbReference type="Proteomes" id="UP001519863"/>
    </source>
</evidence>
<feature type="region of interest" description="Disordered" evidence="1">
    <location>
        <begin position="60"/>
        <end position="131"/>
    </location>
</feature>
<sequence length="131" mass="13435">MIADERRSLADLTDTLTPGQLRAPSLCSAWTVKEVVGHLVTVVATGNGTALRMLARSGFNAEDAGAQRVQRAQGERAAGRHDRHTPGPGTRGDPARACGEPVPAADRGLSGGAHRSADLSAGHPAAAGPDR</sequence>
<protein>
    <submittedName>
        <fullName evidence="3">Maleylpyruvate isomerase N-terminal domain-containing protein</fullName>
    </submittedName>
</protein>
<comment type="caution">
    <text evidence="3">The sequence shown here is derived from an EMBL/GenBank/DDBJ whole genome shotgun (WGS) entry which is preliminary data.</text>
</comment>
<dbReference type="Gene3D" id="1.20.120.450">
    <property type="entry name" value="dinb family like domain"/>
    <property type="match status" value="1"/>
</dbReference>
<keyword evidence="4" id="KW-1185">Reference proteome</keyword>
<name>A0ABS7B4C4_9ACTN</name>
<evidence type="ECO:0000313" key="3">
    <source>
        <dbReference type="EMBL" id="MBW6435815.1"/>
    </source>
</evidence>
<proteinExistence type="predicted"/>
<keyword evidence="3" id="KW-0413">Isomerase</keyword>
<dbReference type="SUPFAM" id="SSF109854">
    <property type="entry name" value="DinB/YfiT-like putative metalloenzymes"/>
    <property type="match status" value="1"/>
</dbReference>
<reference evidence="3 4" key="1">
    <citation type="journal article" date="2013" name="Antonie Van Leeuwenhoek">
        <title>Actinoplanes hulinensis sp. nov., a novel actinomycete isolated from soybean root (Glycine max (L.) Merr).</title>
        <authorList>
            <person name="Shen Y."/>
            <person name="Liu C."/>
            <person name="Wang X."/>
            <person name="Zhao J."/>
            <person name="Jia F."/>
            <person name="Zhang Y."/>
            <person name="Wang L."/>
            <person name="Yang D."/>
            <person name="Xiang W."/>
        </authorList>
    </citation>
    <scope>NUCLEOTIDE SEQUENCE [LARGE SCALE GENOMIC DNA]</scope>
    <source>
        <strain evidence="3 4">NEAU-M9</strain>
    </source>
</reference>
<dbReference type="Proteomes" id="UP001519863">
    <property type="component" value="Unassembled WGS sequence"/>
</dbReference>
<dbReference type="EMBL" id="JAHXZI010000009">
    <property type="protein sequence ID" value="MBW6435815.1"/>
    <property type="molecule type" value="Genomic_DNA"/>
</dbReference>
<organism evidence="3 4">
    <name type="scientific">Actinoplanes hulinensis</name>
    <dbReference type="NCBI Taxonomy" id="1144547"/>
    <lineage>
        <taxon>Bacteria</taxon>
        <taxon>Bacillati</taxon>
        <taxon>Actinomycetota</taxon>
        <taxon>Actinomycetes</taxon>
        <taxon>Micromonosporales</taxon>
        <taxon>Micromonosporaceae</taxon>
        <taxon>Actinoplanes</taxon>
    </lineage>
</organism>
<gene>
    <name evidence="3" type="ORF">KZ829_18905</name>
</gene>
<evidence type="ECO:0000256" key="1">
    <source>
        <dbReference type="SAM" id="MobiDB-lite"/>
    </source>
</evidence>
<dbReference type="InterPro" id="IPR034660">
    <property type="entry name" value="DinB/YfiT-like"/>
</dbReference>
<dbReference type="InterPro" id="IPR024344">
    <property type="entry name" value="MDMPI_metal-binding"/>
</dbReference>
<feature type="domain" description="Mycothiol-dependent maleylpyruvate isomerase metal-binding" evidence="2">
    <location>
        <begin position="3"/>
        <end position="85"/>
    </location>
</feature>
<accession>A0ABS7B4C4</accession>
<dbReference type="Pfam" id="PF11716">
    <property type="entry name" value="MDMPI_N"/>
    <property type="match status" value="1"/>
</dbReference>
<dbReference type="RefSeq" id="WP_220145234.1">
    <property type="nucleotide sequence ID" value="NZ_JAHXZI010000009.1"/>
</dbReference>
<evidence type="ECO:0000259" key="2">
    <source>
        <dbReference type="Pfam" id="PF11716"/>
    </source>
</evidence>